<name>A0A1H6FEV9_9GAMM</name>
<dbReference type="Proteomes" id="UP000236724">
    <property type="component" value="Unassembled WGS sequence"/>
</dbReference>
<dbReference type="Pfam" id="PF02472">
    <property type="entry name" value="ExbD"/>
    <property type="match status" value="1"/>
</dbReference>
<evidence type="ECO:0000313" key="10">
    <source>
        <dbReference type="Proteomes" id="UP000236724"/>
    </source>
</evidence>
<reference evidence="9 10" key="1">
    <citation type="submission" date="2016-10" db="EMBL/GenBank/DDBJ databases">
        <authorList>
            <person name="de Groot N.N."/>
        </authorList>
    </citation>
    <scope>NUCLEOTIDE SEQUENCE [LARGE SCALE GENOMIC DNA]</scope>
    <source>
        <strain evidence="9">MBHS1</strain>
    </source>
</reference>
<evidence type="ECO:0000256" key="1">
    <source>
        <dbReference type="ARBA" id="ARBA00004162"/>
    </source>
</evidence>
<keyword evidence="4 7" id="KW-0812">Transmembrane</keyword>
<keyword evidence="10" id="KW-1185">Reference proteome</keyword>
<keyword evidence="7" id="KW-0653">Protein transport</keyword>
<evidence type="ECO:0000313" key="9">
    <source>
        <dbReference type="EMBL" id="SEH08602.1"/>
    </source>
</evidence>
<evidence type="ECO:0000256" key="3">
    <source>
        <dbReference type="ARBA" id="ARBA00022475"/>
    </source>
</evidence>
<gene>
    <name evidence="9" type="primary">exbD_3</name>
    <name evidence="9" type="ORF">MBHS_04494</name>
</gene>
<dbReference type="GO" id="GO:0005886">
    <property type="term" value="C:plasma membrane"/>
    <property type="evidence" value="ECO:0007669"/>
    <property type="project" value="UniProtKB-SubCell"/>
</dbReference>
<keyword evidence="7" id="KW-0813">Transport</keyword>
<protein>
    <submittedName>
        <fullName evidence="9">Biopolymer transport protein ExbD</fullName>
    </submittedName>
</protein>
<dbReference type="GO" id="GO:0015031">
    <property type="term" value="P:protein transport"/>
    <property type="evidence" value="ECO:0007669"/>
    <property type="project" value="UniProtKB-KW"/>
</dbReference>
<feature type="transmembrane region" description="Helical" evidence="8">
    <location>
        <begin position="20"/>
        <end position="37"/>
    </location>
</feature>
<dbReference type="OrthoDB" id="9793581at2"/>
<evidence type="ECO:0000256" key="2">
    <source>
        <dbReference type="ARBA" id="ARBA00005811"/>
    </source>
</evidence>
<keyword evidence="3" id="KW-1003">Cell membrane</keyword>
<evidence type="ECO:0000256" key="8">
    <source>
        <dbReference type="SAM" id="Phobius"/>
    </source>
</evidence>
<evidence type="ECO:0000256" key="6">
    <source>
        <dbReference type="ARBA" id="ARBA00023136"/>
    </source>
</evidence>
<evidence type="ECO:0000256" key="4">
    <source>
        <dbReference type="ARBA" id="ARBA00022692"/>
    </source>
</evidence>
<dbReference type="RefSeq" id="WP_103922125.1">
    <property type="nucleotide sequence ID" value="NZ_FMSV02000553.1"/>
</dbReference>
<dbReference type="PANTHER" id="PTHR30558:SF13">
    <property type="entry name" value="BIOPOLYMER TRANSPORT PROTEIN EXBD2"/>
    <property type="match status" value="1"/>
</dbReference>
<evidence type="ECO:0000256" key="5">
    <source>
        <dbReference type="ARBA" id="ARBA00022989"/>
    </source>
</evidence>
<evidence type="ECO:0000256" key="7">
    <source>
        <dbReference type="RuleBase" id="RU003879"/>
    </source>
</evidence>
<dbReference type="PANTHER" id="PTHR30558">
    <property type="entry name" value="EXBD MEMBRANE COMPONENT OF PMF-DRIVEN MACROMOLECULE IMPORT SYSTEM"/>
    <property type="match status" value="1"/>
</dbReference>
<sequence>MRRNHSNTQEQRLDINLTPMIDVVFILLIFFILSASFEKQSGIEINRPAASSASPIEASHILVAINAQGEIWLEKQVVDLRSLRSKMSLLHHEQPDSQVIIQADKATRTGQLSAVMDQVRLAGVTRMALSTVDKQP</sequence>
<dbReference type="AlphaFoldDB" id="A0A1H6FEV9"/>
<dbReference type="Gene3D" id="3.30.420.270">
    <property type="match status" value="1"/>
</dbReference>
<comment type="subcellular location">
    <subcellularLocation>
        <location evidence="1">Cell membrane</location>
        <topology evidence="1">Single-pass membrane protein</topology>
    </subcellularLocation>
    <subcellularLocation>
        <location evidence="7">Cell membrane</location>
        <topology evidence="7">Single-pass type II membrane protein</topology>
    </subcellularLocation>
</comment>
<proteinExistence type="inferred from homology"/>
<comment type="similarity">
    <text evidence="2 7">Belongs to the ExbD/TolR family.</text>
</comment>
<accession>A0A1H6FEV9</accession>
<keyword evidence="5 8" id="KW-1133">Transmembrane helix</keyword>
<dbReference type="GO" id="GO:0022857">
    <property type="term" value="F:transmembrane transporter activity"/>
    <property type="evidence" value="ECO:0007669"/>
    <property type="project" value="InterPro"/>
</dbReference>
<organism evidence="9 10">
    <name type="scientific">Candidatus Venteria ishoeyi</name>
    <dbReference type="NCBI Taxonomy" id="1899563"/>
    <lineage>
        <taxon>Bacteria</taxon>
        <taxon>Pseudomonadati</taxon>
        <taxon>Pseudomonadota</taxon>
        <taxon>Gammaproteobacteria</taxon>
        <taxon>Thiotrichales</taxon>
        <taxon>Thiotrichaceae</taxon>
        <taxon>Venteria</taxon>
    </lineage>
</organism>
<dbReference type="EMBL" id="FMSV02000553">
    <property type="protein sequence ID" value="SEH08602.1"/>
    <property type="molecule type" value="Genomic_DNA"/>
</dbReference>
<dbReference type="InterPro" id="IPR003400">
    <property type="entry name" value="ExbD"/>
</dbReference>
<keyword evidence="6 8" id="KW-0472">Membrane</keyword>